<dbReference type="Proteomes" id="UP000633509">
    <property type="component" value="Unassembled WGS sequence"/>
</dbReference>
<dbReference type="InterPro" id="IPR017853">
    <property type="entry name" value="GH"/>
</dbReference>
<dbReference type="Pfam" id="PF00128">
    <property type="entry name" value="Alpha-amylase"/>
    <property type="match status" value="2"/>
</dbReference>
<dbReference type="PANTHER" id="PTHR10357:SF210">
    <property type="entry name" value="MALTODEXTRIN GLUCOSIDASE"/>
    <property type="match status" value="1"/>
</dbReference>
<accession>A0ABR9MJN4</accession>
<reference evidence="4 5" key="1">
    <citation type="submission" date="2020-10" db="EMBL/GenBank/DDBJ databases">
        <title>Sequencing the genomes of 1000 actinobacteria strains.</title>
        <authorList>
            <person name="Klenk H.-P."/>
        </authorList>
    </citation>
    <scope>NUCLEOTIDE SEQUENCE [LARGE SCALE GENOMIC DNA]</scope>
    <source>
        <strain evidence="4 5">DSM 43173</strain>
    </source>
</reference>
<keyword evidence="2 4" id="KW-0326">Glycosidase</keyword>
<dbReference type="PANTHER" id="PTHR10357">
    <property type="entry name" value="ALPHA-AMYLASE FAMILY MEMBER"/>
    <property type="match status" value="1"/>
</dbReference>
<dbReference type="RefSeq" id="WP_192792519.1">
    <property type="nucleotide sequence ID" value="NZ_JADBEK010000001.1"/>
</dbReference>
<dbReference type="EMBL" id="JADBEK010000001">
    <property type="protein sequence ID" value="MBE1593118.1"/>
    <property type="molecule type" value="Genomic_DNA"/>
</dbReference>
<keyword evidence="1" id="KW-0378">Hydrolase</keyword>
<dbReference type="GO" id="GO:0016798">
    <property type="term" value="F:hydrolase activity, acting on glycosyl bonds"/>
    <property type="evidence" value="ECO:0007669"/>
    <property type="project" value="UniProtKB-KW"/>
</dbReference>
<dbReference type="CDD" id="cd11354">
    <property type="entry name" value="AmyAc_bac_CMD_like"/>
    <property type="match status" value="1"/>
</dbReference>
<comment type="caution">
    <text evidence="4">The sequence shown here is derived from an EMBL/GenBank/DDBJ whole genome shotgun (WGS) entry which is preliminary data.</text>
</comment>
<dbReference type="Gene3D" id="3.20.20.80">
    <property type="entry name" value="Glycosidases"/>
    <property type="match status" value="2"/>
</dbReference>
<dbReference type="SUPFAM" id="SSF51445">
    <property type="entry name" value="(Trans)glycosidases"/>
    <property type="match status" value="1"/>
</dbReference>
<evidence type="ECO:0000313" key="4">
    <source>
        <dbReference type="EMBL" id="MBE1593118.1"/>
    </source>
</evidence>
<dbReference type="InterPro" id="IPR006047">
    <property type="entry name" value="GH13_cat_dom"/>
</dbReference>
<evidence type="ECO:0000256" key="2">
    <source>
        <dbReference type="ARBA" id="ARBA00023295"/>
    </source>
</evidence>
<protein>
    <submittedName>
        <fullName evidence="4">Glycosidase</fullName>
    </submittedName>
</protein>
<dbReference type="SMART" id="SM00642">
    <property type="entry name" value="Aamy"/>
    <property type="match status" value="1"/>
</dbReference>
<organism evidence="4 5">
    <name type="scientific">Nonomuraea angiospora</name>
    <dbReference type="NCBI Taxonomy" id="46172"/>
    <lineage>
        <taxon>Bacteria</taxon>
        <taxon>Bacillati</taxon>
        <taxon>Actinomycetota</taxon>
        <taxon>Actinomycetes</taxon>
        <taxon>Streptosporangiales</taxon>
        <taxon>Streptosporangiaceae</taxon>
        <taxon>Nonomuraea</taxon>
    </lineage>
</organism>
<proteinExistence type="predicted"/>
<evidence type="ECO:0000256" key="1">
    <source>
        <dbReference type="ARBA" id="ARBA00022801"/>
    </source>
</evidence>
<feature type="domain" description="Glycosyl hydrolase family 13 catalytic" evidence="3">
    <location>
        <begin position="12"/>
        <end position="339"/>
    </location>
</feature>
<keyword evidence="5" id="KW-1185">Reference proteome</keyword>
<name>A0ABR9MJN4_9ACTN</name>
<gene>
    <name evidence="4" type="ORF">H4W80_011376</name>
</gene>
<evidence type="ECO:0000313" key="5">
    <source>
        <dbReference type="Proteomes" id="UP000633509"/>
    </source>
</evidence>
<sequence length="428" mass="47696">MPSWAEHAIWWHVYPLGFTGAPATAGDAGGVRHRLRRLESWLDYAVELGCSGLQLGPIFAAESHGYDTVDHLRIDPRLGDDRDFDALVAKARERGLRIVLDGVFNHVGRSFAAGDGWFKRGPGGYEVFEGHHGLVTLDHALPAVQRYVAGVLDHWLGRGASGWRLDAAYAVPAWFWRKVLPEVRERHPEAWFGGEVIHGDYAGYVRESGLDSVTQYELWKAIWSSLNDRNLFELAWALDRHDQLLDTFVPLTFVGNHDVTRLATRLDDPRHLGHALAVLFTVAGLPSVYYGDEQAFQGLKEERAGGDDAIRPAFPAEPGGLAPSGTETYRLHQRLIGFRRRHPWLHRARTTAEQLTNTTVALRSRGGPGEEVVTLLNLGDQPHRFHLGEARPAFQDDRGDPAEVPAHGWRIVTQITKEVGNKGSQGIR</sequence>
<evidence type="ECO:0000259" key="3">
    <source>
        <dbReference type="SMART" id="SM00642"/>
    </source>
</evidence>